<dbReference type="AlphaFoldDB" id="A0A329MKS5"/>
<protein>
    <submittedName>
        <fullName evidence="1">Bacillithiol system redox-active protein YtxJ</fullName>
    </submittedName>
</protein>
<gene>
    <name evidence="1" type="primary">ytxJ</name>
    <name evidence="1" type="ORF">DQG23_18445</name>
</gene>
<dbReference type="Proteomes" id="UP000250369">
    <property type="component" value="Unassembled WGS sequence"/>
</dbReference>
<evidence type="ECO:0000313" key="2">
    <source>
        <dbReference type="Proteomes" id="UP000250369"/>
    </source>
</evidence>
<comment type="caution">
    <text evidence="1">The sequence shown here is derived from an EMBL/GenBank/DDBJ whole genome shotgun (WGS) entry which is preliminary data.</text>
</comment>
<dbReference type="NCBIfam" id="TIGR04019">
    <property type="entry name" value="B_thiol_YtxJ"/>
    <property type="match status" value="1"/>
</dbReference>
<proteinExistence type="predicted"/>
<evidence type="ECO:0000313" key="1">
    <source>
        <dbReference type="EMBL" id="RAV19906.1"/>
    </source>
</evidence>
<dbReference type="OrthoDB" id="677051at2"/>
<dbReference type="EMBL" id="QMFB01000010">
    <property type="protein sequence ID" value="RAV19906.1"/>
    <property type="molecule type" value="Genomic_DNA"/>
</dbReference>
<dbReference type="InterPro" id="IPR036249">
    <property type="entry name" value="Thioredoxin-like_sf"/>
</dbReference>
<organism evidence="1 2">
    <name type="scientific">Paenibacillus contaminans</name>
    <dbReference type="NCBI Taxonomy" id="450362"/>
    <lineage>
        <taxon>Bacteria</taxon>
        <taxon>Bacillati</taxon>
        <taxon>Bacillota</taxon>
        <taxon>Bacilli</taxon>
        <taxon>Bacillales</taxon>
        <taxon>Paenibacillaceae</taxon>
        <taxon>Paenibacillus</taxon>
    </lineage>
</organism>
<dbReference type="Pfam" id="PF11009">
    <property type="entry name" value="BrxC"/>
    <property type="match status" value="1"/>
</dbReference>
<dbReference type="SUPFAM" id="SSF52833">
    <property type="entry name" value="Thioredoxin-like"/>
    <property type="match status" value="1"/>
</dbReference>
<dbReference type="InterPro" id="IPR022551">
    <property type="entry name" value="BrxC"/>
</dbReference>
<sequence length="113" mass="12925">MEGNRELKSISDWQAALAESKEKPLFIFKHSTTCPISAEAFDEYAKYLHKHPNADITHAHVLVIESRPVSNAIAESLSLKHESPQAIYIKDGKIAWHTSHWRITEQALREHLQ</sequence>
<keyword evidence="2" id="KW-1185">Reference proteome</keyword>
<dbReference type="RefSeq" id="WP_113032336.1">
    <property type="nucleotide sequence ID" value="NZ_QMFB01000010.1"/>
</dbReference>
<dbReference type="Gene3D" id="3.40.30.10">
    <property type="entry name" value="Glutaredoxin"/>
    <property type="match status" value="1"/>
</dbReference>
<name>A0A329MKS5_9BACL</name>
<reference evidence="1 2" key="1">
    <citation type="journal article" date="2009" name="Int. J. Syst. Evol. Microbiol.">
        <title>Paenibacillus contaminans sp. nov., isolated from a contaminated laboratory plate.</title>
        <authorList>
            <person name="Chou J.H."/>
            <person name="Lee J.H."/>
            <person name="Lin M.C."/>
            <person name="Chang P.S."/>
            <person name="Arun A.B."/>
            <person name="Young C.C."/>
            <person name="Chen W.M."/>
        </authorList>
    </citation>
    <scope>NUCLEOTIDE SEQUENCE [LARGE SCALE GENOMIC DNA]</scope>
    <source>
        <strain evidence="1 2">CKOBP-6</strain>
    </source>
</reference>
<accession>A0A329MKS5</accession>